<protein>
    <submittedName>
        <fullName evidence="3">Uncharacterized protein</fullName>
    </submittedName>
</protein>
<keyword evidence="2" id="KW-0732">Signal</keyword>
<feature type="compositionally biased region" description="Low complexity" evidence="1">
    <location>
        <begin position="32"/>
        <end position="46"/>
    </location>
</feature>
<evidence type="ECO:0000256" key="1">
    <source>
        <dbReference type="SAM" id="MobiDB-lite"/>
    </source>
</evidence>
<evidence type="ECO:0000313" key="3">
    <source>
        <dbReference type="EMBL" id="MBW4547494.1"/>
    </source>
</evidence>
<dbReference type="EMBL" id="JAHHIF010000042">
    <property type="protein sequence ID" value="MBW4547494.1"/>
    <property type="molecule type" value="Genomic_DNA"/>
</dbReference>
<organism evidence="3 4">
    <name type="scientific">Symplocastrum torsivum CPER-KK1</name>
    <dbReference type="NCBI Taxonomy" id="450513"/>
    <lineage>
        <taxon>Bacteria</taxon>
        <taxon>Bacillati</taxon>
        <taxon>Cyanobacteriota</taxon>
        <taxon>Cyanophyceae</taxon>
        <taxon>Oscillatoriophycideae</taxon>
        <taxon>Oscillatoriales</taxon>
        <taxon>Microcoleaceae</taxon>
        <taxon>Symplocastrum</taxon>
    </lineage>
</organism>
<feature type="chain" id="PRO_5038084883" evidence="2">
    <location>
        <begin position="24"/>
        <end position="195"/>
    </location>
</feature>
<dbReference type="Proteomes" id="UP000753908">
    <property type="component" value="Unassembled WGS sequence"/>
</dbReference>
<reference evidence="3" key="1">
    <citation type="submission" date="2021-05" db="EMBL/GenBank/DDBJ databases">
        <authorList>
            <person name="Pietrasiak N."/>
            <person name="Ward R."/>
            <person name="Stajich J.E."/>
            <person name="Kurbessoian T."/>
        </authorList>
    </citation>
    <scope>NUCLEOTIDE SEQUENCE</scope>
    <source>
        <strain evidence="3">CPER-KK1</strain>
    </source>
</reference>
<sequence>MTQQQLMHLLKLAIAFTASLLFIGCTSPPPQTQSTPTPTQSTPTPDTTTLKAAIEELEMLQIKLKSGINPSTYAHLIRNTLPIVERASGEAKAVAAMKSAMAGHQLALKFWQCDRLEGYYKLHQCRGKALSGIFAKYPDIKAQAKVNIKSTKPTTISTQVNQEGMLQRIWENTNADTQTAKRVLSPVPTPQAQQL</sequence>
<evidence type="ECO:0000256" key="2">
    <source>
        <dbReference type="SAM" id="SignalP"/>
    </source>
</evidence>
<name>A0A951PRH2_9CYAN</name>
<accession>A0A951PRH2</accession>
<evidence type="ECO:0000313" key="4">
    <source>
        <dbReference type="Proteomes" id="UP000753908"/>
    </source>
</evidence>
<proteinExistence type="predicted"/>
<feature type="signal peptide" evidence="2">
    <location>
        <begin position="1"/>
        <end position="23"/>
    </location>
</feature>
<dbReference type="AlphaFoldDB" id="A0A951PRH2"/>
<feature type="region of interest" description="Disordered" evidence="1">
    <location>
        <begin position="27"/>
        <end position="46"/>
    </location>
</feature>
<gene>
    <name evidence="3" type="ORF">KME25_24095</name>
</gene>
<comment type="caution">
    <text evidence="3">The sequence shown here is derived from an EMBL/GenBank/DDBJ whole genome shotgun (WGS) entry which is preliminary data.</text>
</comment>
<reference evidence="3" key="2">
    <citation type="journal article" date="2022" name="Microbiol. Resour. Announc.">
        <title>Metagenome Sequencing to Explore Phylogenomics of Terrestrial Cyanobacteria.</title>
        <authorList>
            <person name="Ward R.D."/>
            <person name="Stajich J.E."/>
            <person name="Johansen J.R."/>
            <person name="Huntemann M."/>
            <person name="Clum A."/>
            <person name="Foster B."/>
            <person name="Foster B."/>
            <person name="Roux S."/>
            <person name="Palaniappan K."/>
            <person name="Varghese N."/>
            <person name="Mukherjee S."/>
            <person name="Reddy T.B.K."/>
            <person name="Daum C."/>
            <person name="Copeland A."/>
            <person name="Chen I.A."/>
            <person name="Ivanova N.N."/>
            <person name="Kyrpides N.C."/>
            <person name="Shapiro N."/>
            <person name="Eloe-Fadrosh E.A."/>
            <person name="Pietrasiak N."/>
        </authorList>
    </citation>
    <scope>NUCLEOTIDE SEQUENCE</scope>
    <source>
        <strain evidence="3">CPER-KK1</strain>
    </source>
</reference>